<feature type="transmembrane region" description="Helical" evidence="1">
    <location>
        <begin position="77"/>
        <end position="110"/>
    </location>
</feature>
<dbReference type="AlphaFoldDB" id="A0A4Y6UIK9"/>
<reference evidence="2 3" key="1">
    <citation type="submission" date="2019-03" db="EMBL/GenBank/DDBJ databases">
        <title>The complete genome sequence of Swingsia samuiensis NBRC107927(T).</title>
        <authorList>
            <person name="Chua K.-O."/>
            <person name="Chan K.-G."/>
            <person name="See-Too W.-S."/>
        </authorList>
    </citation>
    <scope>NUCLEOTIDE SEQUENCE [LARGE SCALE GENOMIC DNA]</scope>
    <source>
        <strain evidence="2 3">AH83</strain>
    </source>
</reference>
<keyword evidence="3" id="KW-1185">Reference proteome</keyword>
<proteinExistence type="predicted"/>
<evidence type="ECO:0000313" key="2">
    <source>
        <dbReference type="EMBL" id="QDH17459.1"/>
    </source>
</evidence>
<feature type="transmembrane region" description="Helical" evidence="1">
    <location>
        <begin position="122"/>
        <end position="151"/>
    </location>
</feature>
<evidence type="ECO:0000313" key="3">
    <source>
        <dbReference type="Proteomes" id="UP000316313"/>
    </source>
</evidence>
<feature type="transmembrane region" description="Helical" evidence="1">
    <location>
        <begin position="157"/>
        <end position="177"/>
    </location>
</feature>
<accession>A0A4Y6UIK9</accession>
<dbReference type="Proteomes" id="UP000316313">
    <property type="component" value="Chromosome"/>
</dbReference>
<keyword evidence="1" id="KW-0472">Membrane</keyword>
<evidence type="ECO:0008006" key="4">
    <source>
        <dbReference type="Google" id="ProtNLM"/>
    </source>
</evidence>
<evidence type="ECO:0000256" key="1">
    <source>
        <dbReference type="SAM" id="Phobius"/>
    </source>
</evidence>
<gene>
    <name evidence="2" type="ORF">E3D00_07720</name>
</gene>
<keyword evidence="1" id="KW-1133">Transmembrane helix</keyword>
<dbReference type="RefSeq" id="WP_141461427.1">
    <property type="nucleotide sequence ID" value="NZ_CP038141.1"/>
</dbReference>
<keyword evidence="1" id="KW-0812">Transmembrane</keyword>
<sequence length="188" mass="20786">MVAEKSAPHLHSAVEPKQTVKQRVDTAFRTAMPSLFVILSAIMLAAPFGVPGQSALQIGIAMCTVWFWAFNRPTSMPAIAVFIIGFIIELVSFGPPGAMLLSLLIIYGVAHHWRYGLSRLGFLMCWIIFSIFVIITTIMQWILVCLHAFALLPLTPALFQIALTIGIYPSLFALFVWGRRVFAHPSIG</sequence>
<dbReference type="EMBL" id="CP038141">
    <property type="protein sequence ID" value="QDH17459.1"/>
    <property type="molecule type" value="Genomic_DNA"/>
</dbReference>
<dbReference type="KEGG" id="ssam:E3D00_07720"/>
<organism evidence="2 3">
    <name type="scientific">Swingsia samuiensis</name>
    <dbReference type="NCBI Taxonomy" id="1293412"/>
    <lineage>
        <taxon>Bacteria</taxon>
        <taxon>Pseudomonadati</taxon>
        <taxon>Pseudomonadota</taxon>
        <taxon>Alphaproteobacteria</taxon>
        <taxon>Acetobacterales</taxon>
        <taxon>Acetobacteraceae</taxon>
        <taxon>Swingsia</taxon>
    </lineage>
</organism>
<protein>
    <recommendedName>
        <fullName evidence="4">Rod shape-determining protein MreD</fullName>
    </recommendedName>
</protein>
<dbReference type="OrthoDB" id="7161178at2"/>
<feature type="transmembrane region" description="Helical" evidence="1">
    <location>
        <begin position="31"/>
        <end position="48"/>
    </location>
</feature>
<name>A0A4Y6UIK9_9PROT</name>